<evidence type="ECO:0000256" key="1">
    <source>
        <dbReference type="SAM" id="Phobius"/>
    </source>
</evidence>
<keyword evidence="1" id="KW-0472">Membrane</keyword>
<dbReference type="InterPro" id="IPR043519">
    <property type="entry name" value="NT_sf"/>
</dbReference>
<name>A0A2J0Q8B2_9BACT</name>
<accession>A0A2J0Q8B2</accession>
<dbReference type="InterPro" id="IPR002934">
    <property type="entry name" value="Polymerase_NTP_transf_dom"/>
</dbReference>
<protein>
    <recommendedName>
        <fullName evidence="2">Polymerase nucleotidyl transferase domain-containing protein</fullName>
    </recommendedName>
</protein>
<comment type="caution">
    <text evidence="3">The sequence shown here is derived from an EMBL/GenBank/DDBJ whole genome shotgun (WGS) entry which is preliminary data.</text>
</comment>
<dbReference type="AlphaFoldDB" id="A0A2J0Q8B2"/>
<evidence type="ECO:0000313" key="4">
    <source>
        <dbReference type="Proteomes" id="UP000228496"/>
    </source>
</evidence>
<dbReference type="Proteomes" id="UP000228496">
    <property type="component" value="Unassembled WGS sequence"/>
</dbReference>
<dbReference type="EMBL" id="PCXQ01000002">
    <property type="protein sequence ID" value="PJE51443.1"/>
    <property type="molecule type" value="Genomic_DNA"/>
</dbReference>
<keyword evidence="1" id="KW-0812">Transmembrane</keyword>
<feature type="domain" description="Polymerase nucleotidyl transferase" evidence="2">
    <location>
        <begin position="103"/>
        <end position="135"/>
    </location>
</feature>
<reference evidence="3 4" key="1">
    <citation type="submission" date="2017-09" db="EMBL/GenBank/DDBJ databases">
        <title>Depth-based differentiation of microbial function through sediment-hosted aquifers and enrichment of novel symbionts in the deep terrestrial subsurface.</title>
        <authorList>
            <person name="Probst A.J."/>
            <person name="Ladd B."/>
            <person name="Jarett J.K."/>
            <person name="Geller-Mcgrath D.E."/>
            <person name="Sieber C.M."/>
            <person name="Emerson J.B."/>
            <person name="Anantharaman K."/>
            <person name="Thomas B.C."/>
            <person name="Malmstrom R."/>
            <person name="Stieglmeier M."/>
            <person name="Klingl A."/>
            <person name="Woyke T."/>
            <person name="Ryan C.M."/>
            <person name="Banfield J.F."/>
        </authorList>
    </citation>
    <scope>NUCLEOTIDE SEQUENCE [LARGE SCALE GENOMIC DNA]</scope>
    <source>
        <strain evidence="3">CG10_big_fil_rev_8_21_14_0_10_36_16</strain>
    </source>
</reference>
<organism evidence="3 4">
    <name type="scientific">Candidatus Yanofskybacteria bacterium CG10_big_fil_rev_8_21_14_0_10_36_16</name>
    <dbReference type="NCBI Taxonomy" id="1975096"/>
    <lineage>
        <taxon>Bacteria</taxon>
        <taxon>Candidatus Yanofskyibacteriota</taxon>
    </lineage>
</organism>
<proteinExistence type="predicted"/>
<feature type="transmembrane region" description="Helical" evidence="1">
    <location>
        <begin position="134"/>
        <end position="152"/>
    </location>
</feature>
<dbReference type="Gene3D" id="3.30.460.10">
    <property type="entry name" value="Beta Polymerase, domain 2"/>
    <property type="match status" value="1"/>
</dbReference>
<feature type="transmembrane region" description="Helical" evidence="1">
    <location>
        <begin position="94"/>
        <end position="114"/>
    </location>
</feature>
<keyword evidence="1" id="KW-1133">Transmembrane helix</keyword>
<sequence>MDDLQKSIMATLIYYDIFDYPLSRDEVFNYLIKTFPRSVVAKKDLVGRSLADLIKKNKIDLNGDYYFLPNREYLIPLRKKKDNILNKKIKRTRLAVSLMSFLPFIKAVFASGSLATGSTDELSDLDVLVVVKHGRMWTARFLIVVLMSLVGIRRKPTDKIAPDKICLNHYITDKSLHIDLKSVYNAQTYSRLIPLLVREEAIVDEFKEKNKWVLDCVQKWNFNSNQHKRASMVSRAISFLFERALSFYWIGGVVESKTKNIQLGRIIKNPLTYKEGSKVVYCDERLEFHPDSPEKYIIKKYGDKLSDLGIVV</sequence>
<gene>
    <name evidence="3" type="ORF">COV29_00445</name>
</gene>
<dbReference type="Pfam" id="PF01909">
    <property type="entry name" value="NTP_transf_2"/>
    <property type="match status" value="1"/>
</dbReference>
<dbReference type="GO" id="GO:0016779">
    <property type="term" value="F:nucleotidyltransferase activity"/>
    <property type="evidence" value="ECO:0007669"/>
    <property type="project" value="InterPro"/>
</dbReference>
<evidence type="ECO:0000313" key="3">
    <source>
        <dbReference type="EMBL" id="PJE51443.1"/>
    </source>
</evidence>
<evidence type="ECO:0000259" key="2">
    <source>
        <dbReference type="Pfam" id="PF01909"/>
    </source>
</evidence>
<dbReference type="SUPFAM" id="SSF81301">
    <property type="entry name" value="Nucleotidyltransferase"/>
    <property type="match status" value="1"/>
</dbReference>